<protein>
    <submittedName>
        <fullName evidence="1">Uncharacterized protein</fullName>
    </submittedName>
</protein>
<name>A0A2K8SFB7_9MOLU</name>
<keyword evidence="2" id="KW-1185">Reference proteome</keyword>
<evidence type="ECO:0000313" key="2">
    <source>
        <dbReference type="Proteomes" id="UP000231823"/>
    </source>
</evidence>
<dbReference type="KEGG" id="sfz:SFLOR_v1c10770"/>
<dbReference type="Proteomes" id="UP000231823">
    <property type="component" value="Chromosome"/>
</dbReference>
<sequence>MKEIKSINYEKIIVKRVNTVYENLKQNIKNEFKVPSNIESFLNENSQLSTREDIENLGKEFDKTFADWEVLDKNLDRLILLNHLMSILQNSIIVLISIDVNMEKENLEKEVITNPKGIDVIVATAVQAFGVKANEMIAKYEQLNLDQDTNEVFKPLNKFFKEVSKQDVESAFAKLMENILEFNKNYKNIYIRLSNIKEDSLTNQRIEMFMEYMNTYYLMTYLLEIILVYPLQEEMMNQQAFDNIMPDITLYN</sequence>
<accession>A0A2K8SFB7</accession>
<dbReference type="AlphaFoldDB" id="A0A2K8SFB7"/>
<reference evidence="1 2" key="1">
    <citation type="submission" date="2017-12" db="EMBL/GenBank/DDBJ databases">
        <title>Complete genome sequence of Spiroplasma floricola 23-6 (ATCC 29989).</title>
        <authorList>
            <person name="Tsai Y.-M."/>
            <person name="Wu P.-S."/>
            <person name="Lo W.-S."/>
            <person name="Kuo C.-H."/>
        </authorList>
    </citation>
    <scope>NUCLEOTIDE SEQUENCE [LARGE SCALE GENOMIC DNA]</scope>
    <source>
        <strain evidence="1 2">23-6</strain>
    </source>
</reference>
<gene>
    <name evidence="1" type="ORF">SFLOR_v1c10770</name>
</gene>
<dbReference type="RefSeq" id="WP_100917070.1">
    <property type="nucleotide sequence ID" value="NZ_CP025057.1"/>
</dbReference>
<proteinExistence type="predicted"/>
<organism evidence="1 2">
    <name type="scientific">Spiroplasma floricola 23-6</name>
    <dbReference type="NCBI Taxonomy" id="1336749"/>
    <lineage>
        <taxon>Bacteria</taxon>
        <taxon>Bacillati</taxon>
        <taxon>Mycoplasmatota</taxon>
        <taxon>Mollicutes</taxon>
        <taxon>Entomoplasmatales</taxon>
        <taxon>Spiroplasmataceae</taxon>
        <taxon>Spiroplasma</taxon>
    </lineage>
</organism>
<dbReference type="EMBL" id="CP025057">
    <property type="protein sequence ID" value="AUB32123.1"/>
    <property type="molecule type" value="Genomic_DNA"/>
</dbReference>
<dbReference type="OrthoDB" id="388816at2"/>
<evidence type="ECO:0000313" key="1">
    <source>
        <dbReference type="EMBL" id="AUB32123.1"/>
    </source>
</evidence>